<dbReference type="EMBL" id="BJCL01000011">
    <property type="protein sequence ID" value="GCL64741.1"/>
    <property type="molecule type" value="Genomic_DNA"/>
</dbReference>
<dbReference type="AlphaFoldDB" id="A0A480ATJ9"/>
<evidence type="ECO:0000313" key="3">
    <source>
        <dbReference type="EMBL" id="GCL64741.1"/>
    </source>
</evidence>
<dbReference type="InterPro" id="IPR036680">
    <property type="entry name" value="SPOR-like_sf"/>
</dbReference>
<dbReference type="SUPFAM" id="SSF110997">
    <property type="entry name" value="Sporulation related repeat"/>
    <property type="match status" value="1"/>
</dbReference>
<accession>A0A480ATJ9</accession>
<comment type="caution">
    <text evidence="3">The sequence shown here is derived from an EMBL/GenBank/DDBJ whole genome shotgun (WGS) entry which is preliminary data.</text>
</comment>
<evidence type="ECO:0000256" key="1">
    <source>
        <dbReference type="SAM" id="SignalP"/>
    </source>
</evidence>
<keyword evidence="1" id="KW-0732">Signal</keyword>
<protein>
    <recommendedName>
        <fullName evidence="2">SPOR domain-containing protein</fullName>
    </recommendedName>
</protein>
<keyword evidence="4" id="KW-1185">Reference proteome</keyword>
<feature type="chain" id="PRO_5019768307" description="SPOR domain-containing protein" evidence="1">
    <location>
        <begin position="24"/>
        <end position="276"/>
    </location>
</feature>
<proteinExistence type="predicted"/>
<evidence type="ECO:0000313" key="4">
    <source>
        <dbReference type="Proteomes" id="UP000301751"/>
    </source>
</evidence>
<feature type="domain" description="SPOR" evidence="2">
    <location>
        <begin position="189"/>
        <end position="269"/>
    </location>
</feature>
<sequence>MTTRTLAWGLALLFWLPHGATQAQNQAQAAPGCDAVAPIGSRLINRTTQAAMDAADQLITDAGAGADLRALRTTLLRDRFPSADVDLTLRSLLQAYCRVVQAAAGLSDADKAARIQAANTDMLAPAQGPTVVARTSSRIRRSGGPLDGPPLLLASRSDDAWLPAWLAQVQAPAAADPADAFLRDAPPFVNDSNKYFVIVGSAGSEQAAVALMNRLHRKAPQYDFVVFMPYGANPTYGVMMATWVSKEVAQQALRAARQSVVPDAYLWACRSGGDSC</sequence>
<dbReference type="Proteomes" id="UP000301751">
    <property type="component" value="Unassembled WGS sequence"/>
</dbReference>
<dbReference type="RefSeq" id="WP_137734469.1">
    <property type="nucleotide sequence ID" value="NZ_BJCL01000011.1"/>
</dbReference>
<dbReference type="GO" id="GO:0042834">
    <property type="term" value="F:peptidoglycan binding"/>
    <property type="evidence" value="ECO:0007669"/>
    <property type="project" value="InterPro"/>
</dbReference>
<evidence type="ECO:0000259" key="2">
    <source>
        <dbReference type="PROSITE" id="PS51724"/>
    </source>
</evidence>
<name>A0A480ATJ9_9BURK</name>
<reference evidence="4" key="1">
    <citation type="submission" date="2019-03" db="EMBL/GenBank/DDBJ databases">
        <title>Aquabacterium pictum sp.nov., the first bacteriochlorophyll a-containing freshwater bacterium in the genus Aquabacterium of the class Betaproteobacteria.</title>
        <authorList>
            <person name="Hirose S."/>
            <person name="Tank M."/>
            <person name="Hara E."/>
            <person name="Tamaki H."/>
            <person name="Takaichi S."/>
            <person name="Haruta S."/>
            <person name="Hanada S."/>
        </authorList>
    </citation>
    <scope>NUCLEOTIDE SEQUENCE [LARGE SCALE GENOMIC DNA]</scope>
    <source>
        <strain evidence="4">W35</strain>
    </source>
</reference>
<organism evidence="3 4">
    <name type="scientific">Pseudaquabacterium pictum</name>
    <dbReference type="NCBI Taxonomy" id="2315236"/>
    <lineage>
        <taxon>Bacteria</taxon>
        <taxon>Pseudomonadati</taxon>
        <taxon>Pseudomonadota</taxon>
        <taxon>Betaproteobacteria</taxon>
        <taxon>Burkholderiales</taxon>
        <taxon>Sphaerotilaceae</taxon>
        <taxon>Pseudaquabacterium</taxon>
    </lineage>
</organism>
<gene>
    <name evidence="3" type="ORF">AQPW35_38220</name>
</gene>
<dbReference type="PROSITE" id="PS51724">
    <property type="entry name" value="SPOR"/>
    <property type="match status" value="1"/>
</dbReference>
<feature type="signal peptide" evidence="1">
    <location>
        <begin position="1"/>
        <end position="23"/>
    </location>
</feature>
<dbReference type="InterPro" id="IPR007730">
    <property type="entry name" value="SPOR-like_dom"/>
</dbReference>